<reference evidence="3 4" key="1">
    <citation type="submission" date="2020-10" db="EMBL/GenBank/DDBJ databases">
        <title>Bacillus sp. HD4P25, an endophyte from a halophyte.</title>
        <authorList>
            <person name="Sun J.-Q."/>
        </authorList>
    </citation>
    <scope>NUCLEOTIDE SEQUENCE [LARGE SCALE GENOMIC DNA]</scope>
    <source>
        <strain evidence="3 4">YIM 93174</strain>
    </source>
</reference>
<comment type="caution">
    <text evidence="3">The sequence shown here is derived from an EMBL/GenBank/DDBJ whole genome shotgun (WGS) entry which is preliminary data.</text>
</comment>
<accession>A0ABR9QMZ9</accession>
<feature type="compositionally biased region" description="Basic and acidic residues" evidence="1">
    <location>
        <begin position="1"/>
        <end position="20"/>
    </location>
</feature>
<keyword evidence="2" id="KW-1133">Transmembrane helix</keyword>
<keyword evidence="2" id="KW-0472">Membrane</keyword>
<evidence type="ECO:0000256" key="1">
    <source>
        <dbReference type="SAM" id="MobiDB-lite"/>
    </source>
</evidence>
<evidence type="ECO:0000256" key="2">
    <source>
        <dbReference type="SAM" id="Phobius"/>
    </source>
</evidence>
<dbReference type="Proteomes" id="UP001516662">
    <property type="component" value="Unassembled WGS sequence"/>
</dbReference>
<dbReference type="InterPro" id="IPR045946">
    <property type="entry name" value="DUF6366"/>
</dbReference>
<proteinExistence type="predicted"/>
<evidence type="ECO:0000313" key="4">
    <source>
        <dbReference type="Proteomes" id="UP001516662"/>
    </source>
</evidence>
<dbReference type="RefSeq" id="WP_193538925.1">
    <property type="nucleotide sequence ID" value="NZ_JADCLJ010000024.1"/>
</dbReference>
<protein>
    <recommendedName>
        <fullName evidence="5">Phage capsid protein</fullName>
    </recommendedName>
</protein>
<feature type="compositionally biased region" description="Polar residues" evidence="1">
    <location>
        <begin position="22"/>
        <end position="32"/>
    </location>
</feature>
<name>A0ABR9QMZ9_9BACI</name>
<dbReference type="EMBL" id="JADCLJ010000024">
    <property type="protein sequence ID" value="MBE4909872.1"/>
    <property type="molecule type" value="Genomic_DNA"/>
</dbReference>
<organism evidence="3 4">
    <name type="scientific">Litchfieldia luteola</name>
    <dbReference type="NCBI Taxonomy" id="682179"/>
    <lineage>
        <taxon>Bacteria</taxon>
        <taxon>Bacillati</taxon>
        <taxon>Bacillota</taxon>
        <taxon>Bacilli</taxon>
        <taxon>Bacillales</taxon>
        <taxon>Bacillaceae</taxon>
        <taxon>Litchfieldia</taxon>
    </lineage>
</organism>
<feature type="region of interest" description="Disordered" evidence="1">
    <location>
        <begin position="1"/>
        <end position="32"/>
    </location>
</feature>
<keyword evidence="4" id="KW-1185">Reference proteome</keyword>
<sequence length="66" mass="7295">MNKEKQTPEQRREDLRRKELNNPPSSLRGSNLSDLVGSLGWRGTGILIILVVLGVIIYAVFFANGG</sequence>
<evidence type="ECO:0008006" key="5">
    <source>
        <dbReference type="Google" id="ProtNLM"/>
    </source>
</evidence>
<gene>
    <name evidence="3" type="ORF">IMZ08_17695</name>
</gene>
<feature type="transmembrane region" description="Helical" evidence="2">
    <location>
        <begin position="39"/>
        <end position="63"/>
    </location>
</feature>
<evidence type="ECO:0000313" key="3">
    <source>
        <dbReference type="EMBL" id="MBE4909872.1"/>
    </source>
</evidence>
<dbReference type="Pfam" id="PF19893">
    <property type="entry name" value="DUF6366"/>
    <property type="match status" value="1"/>
</dbReference>
<keyword evidence="2" id="KW-0812">Transmembrane</keyword>